<dbReference type="GO" id="GO:0005634">
    <property type="term" value="C:nucleus"/>
    <property type="evidence" value="ECO:0007669"/>
    <property type="project" value="UniProtKB-SubCell"/>
</dbReference>
<evidence type="ECO:0000256" key="5">
    <source>
        <dbReference type="ARBA" id="ARBA00023125"/>
    </source>
</evidence>
<evidence type="ECO:0000313" key="11">
    <source>
        <dbReference type="EMBL" id="KAF2879239.1"/>
    </source>
</evidence>
<dbReference type="PROSITE" id="PS50960">
    <property type="entry name" value="HTH_PSQ"/>
    <property type="match status" value="1"/>
</dbReference>
<dbReference type="GO" id="GO:0021556">
    <property type="term" value="P:central nervous system formation"/>
    <property type="evidence" value="ECO:0007669"/>
    <property type="project" value="UniProtKB-ARBA"/>
</dbReference>
<evidence type="ECO:0000259" key="10">
    <source>
        <dbReference type="PROSITE" id="PS50960"/>
    </source>
</evidence>
<feature type="domain" description="HTH psq-type" evidence="10">
    <location>
        <begin position="3"/>
        <end position="54"/>
    </location>
</feature>
<dbReference type="PANTHER" id="PTHR33215:SF13">
    <property type="entry name" value="PROTEIN DISTAL ANTENNA"/>
    <property type="match status" value="1"/>
</dbReference>
<accession>A0A8K0FYP1</accession>
<evidence type="ECO:0000256" key="7">
    <source>
        <dbReference type="ARBA" id="ARBA00023242"/>
    </source>
</evidence>
<dbReference type="InterPro" id="IPR036388">
    <property type="entry name" value="WH-like_DNA-bd_sf"/>
</dbReference>
<keyword evidence="3" id="KW-0597">Phosphoprotein</keyword>
<feature type="compositionally biased region" description="Polar residues" evidence="9">
    <location>
        <begin position="57"/>
        <end position="71"/>
    </location>
</feature>
<dbReference type="GO" id="GO:0007379">
    <property type="term" value="P:segment specification"/>
    <property type="evidence" value="ECO:0007669"/>
    <property type="project" value="UniProtKB-ARBA"/>
</dbReference>
<keyword evidence="6" id="KW-0804">Transcription</keyword>
<dbReference type="Gene3D" id="1.10.10.10">
    <property type="entry name" value="Winged helix-like DNA-binding domain superfamily/Winged helix DNA-binding domain"/>
    <property type="match status" value="1"/>
</dbReference>
<dbReference type="OrthoDB" id="6624814at2759"/>
<evidence type="ECO:0000256" key="4">
    <source>
        <dbReference type="ARBA" id="ARBA00023015"/>
    </source>
</evidence>
<keyword evidence="2" id="KW-0217">Developmental protein</keyword>
<dbReference type="InterPro" id="IPR009057">
    <property type="entry name" value="Homeodomain-like_sf"/>
</dbReference>
<comment type="caution">
    <text evidence="11">The sequence shown here is derived from an EMBL/GenBank/DDBJ whole genome shotgun (WGS) entry which is preliminary data.</text>
</comment>
<keyword evidence="5 8" id="KW-0238">DNA-binding</keyword>
<keyword evidence="12" id="KW-1185">Reference proteome</keyword>
<evidence type="ECO:0000256" key="9">
    <source>
        <dbReference type="SAM" id="MobiDB-lite"/>
    </source>
</evidence>
<evidence type="ECO:0000256" key="3">
    <source>
        <dbReference type="ARBA" id="ARBA00022553"/>
    </source>
</evidence>
<reference evidence="11" key="1">
    <citation type="submission" date="2019-08" db="EMBL/GenBank/DDBJ databases">
        <title>The genome of the North American firefly Photinus pyralis.</title>
        <authorList>
            <consortium name="Photinus pyralis genome working group"/>
            <person name="Fallon T.R."/>
            <person name="Sander Lower S.E."/>
            <person name="Weng J.-K."/>
        </authorList>
    </citation>
    <scope>NUCLEOTIDE SEQUENCE</scope>
    <source>
        <strain evidence="11">TRF0915ILg1</strain>
        <tissue evidence="11">Whole body</tissue>
    </source>
</reference>
<dbReference type="GO" id="GO:0003677">
    <property type="term" value="F:DNA binding"/>
    <property type="evidence" value="ECO:0007669"/>
    <property type="project" value="UniProtKB-UniRule"/>
</dbReference>
<dbReference type="EMBL" id="VTPC01091203">
    <property type="protein sequence ID" value="KAF2879239.1"/>
    <property type="molecule type" value="Genomic_DNA"/>
</dbReference>
<organism evidence="11 12">
    <name type="scientific">Ignelater luminosus</name>
    <name type="common">Cucubano</name>
    <name type="synonym">Pyrophorus luminosus</name>
    <dbReference type="NCBI Taxonomy" id="2038154"/>
    <lineage>
        <taxon>Eukaryota</taxon>
        <taxon>Metazoa</taxon>
        <taxon>Ecdysozoa</taxon>
        <taxon>Arthropoda</taxon>
        <taxon>Hexapoda</taxon>
        <taxon>Insecta</taxon>
        <taxon>Pterygota</taxon>
        <taxon>Neoptera</taxon>
        <taxon>Endopterygota</taxon>
        <taxon>Coleoptera</taxon>
        <taxon>Polyphaga</taxon>
        <taxon>Elateriformia</taxon>
        <taxon>Elateroidea</taxon>
        <taxon>Elateridae</taxon>
        <taxon>Agrypninae</taxon>
        <taxon>Pyrophorini</taxon>
        <taxon>Ignelater</taxon>
    </lineage>
</organism>
<evidence type="ECO:0000256" key="1">
    <source>
        <dbReference type="ARBA" id="ARBA00004123"/>
    </source>
</evidence>
<keyword evidence="7 8" id="KW-0539">Nucleus</keyword>
<protein>
    <recommendedName>
        <fullName evidence="10">HTH psq-type domain-containing protein</fullName>
    </recommendedName>
</protein>
<dbReference type="GO" id="GO:0048749">
    <property type="term" value="P:compound eye development"/>
    <property type="evidence" value="ECO:0007669"/>
    <property type="project" value="UniProtKB-ARBA"/>
</dbReference>
<evidence type="ECO:0000256" key="6">
    <source>
        <dbReference type="ARBA" id="ARBA00023163"/>
    </source>
</evidence>
<dbReference type="GO" id="GO:0007469">
    <property type="term" value="P:antennal development"/>
    <property type="evidence" value="ECO:0007669"/>
    <property type="project" value="UniProtKB-ARBA"/>
</dbReference>
<dbReference type="SUPFAM" id="SSF46689">
    <property type="entry name" value="Homeodomain-like"/>
    <property type="match status" value="1"/>
</dbReference>
<dbReference type="InterPro" id="IPR007889">
    <property type="entry name" value="HTH_Psq"/>
</dbReference>
<dbReference type="GO" id="GO:0003700">
    <property type="term" value="F:DNA-binding transcription factor activity"/>
    <property type="evidence" value="ECO:0007669"/>
    <property type="project" value="UniProtKB-ARBA"/>
</dbReference>
<feature type="DNA-binding region" description="H-T-H motif" evidence="8">
    <location>
        <begin position="30"/>
        <end position="50"/>
    </location>
</feature>
<dbReference type="PANTHER" id="PTHR33215">
    <property type="entry name" value="PROTEIN DISTAL ANTENNA"/>
    <property type="match status" value="1"/>
</dbReference>
<evidence type="ECO:0000256" key="8">
    <source>
        <dbReference type="PROSITE-ProRule" id="PRU00320"/>
    </source>
</evidence>
<evidence type="ECO:0000313" key="12">
    <source>
        <dbReference type="Proteomes" id="UP000801492"/>
    </source>
</evidence>
<dbReference type="InterPro" id="IPR051839">
    <property type="entry name" value="RD_transcriptional_regulator"/>
</dbReference>
<dbReference type="FunFam" id="1.10.10.10:FF:000293">
    <property type="entry name" value="Tigger transposable element-derived protein 5"/>
    <property type="match status" value="1"/>
</dbReference>
<gene>
    <name evidence="11" type="ORF">ILUMI_26926</name>
</gene>
<feature type="region of interest" description="Disordered" evidence="9">
    <location>
        <begin position="56"/>
        <end position="76"/>
    </location>
</feature>
<name>A0A8K0FYP1_IGNLU</name>
<keyword evidence="4" id="KW-0805">Transcription regulation</keyword>
<sequence>MSRPGKRPIRSLNPQEKLEAIQRVHKGESKASVARDIGVPESTLRGWCKNEDKISYLSRQSSPEADESTSGMEPKEKRIKLEEALQPYNLSKKSNGVGTLSPNSDFTKTDFDDAKPLNLNVKTENYKMNNVPFNDKNNKAELARLSVDLNLNQPETFLPTTNNTNTLDLALMAQWQAALLLQHKAFKTAHADTSSLAGCSAQSFSQSRLENGHKHKSHKSSKMVDKQNVVDDQVWNWLKTQSMLEYVQTQKGLLLGTQAVNTTNPSNFSIMRHTATTRSIANNVPSTTYVTSASSSTTPNVTSAYSTTAPSASTSVPDVTSTSNIYSDVHNNFKFWQWYKNGEDLYGLQHSQPFQEKAILYQQLTKSKDNGNNENIHNGNETIEQNKAPKESRNLLDDLLRINNNNNVPADQNNVNEMLNLNEALMHGEQFVRYLECCQVPTVTQMQIHQLKFLLNNIRNGLDRKNGEMQTKSKVKRK</sequence>
<dbReference type="AlphaFoldDB" id="A0A8K0FYP1"/>
<comment type="subcellular location">
    <subcellularLocation>
        <location evidence="1 8">Nucleus</location>
    </subcellularLocation>
</comment>
<dbReference type="Proteomes" id="UP000801492">
    <property type="component" value="Unassembled WGS sequence"/>
</dbReference>
<evidence type="ECO:0000256" key="2">
    <source>
        <dbReference type="ARBA" id="ARBA00022473"/>
    </source>
</evidence>
<dbReference type="Pfam" id="PF04218">
    <property type="entry name" value="CENP-B_N"/>
    <property type="match status" value="1"/>
</dbReference>
<proteinExistence type="predicted"/>